<dbReference type="Pfam" id="PF01490">
    <property type="entry name" value="Aa_trans"/>
    <property type="match status" value="1"/>
</dbReference>
<reference evidence="7" key="1">
    <citation type="journal article" date="2012" name="Bioengineered">
        <title>Additional insights into the genome of the oleaginous model alga Nannochloropsis gaditana.</title>
        <authorList>
            <person name="Jinkerson R.E."/>
            <person name="Radakovits R."/>
            <person name="Posewitz M.C."/>
        </authorList>
    </citation>
    <scope>NUCLEOTIDE SEQUENCE</scope>
    <source>
        <strain evidence="7">CCMP526</strain>
    </source>
</reference>
<name>I2CQQ8_NANGC</name>
<feature type="domain" description="Amino acid transporter transmembrane" evidence="6">
    <location>
        <begin position="1"/>
        <end position="354"/>
    </location>
</feature>
<dbReference type="AlphaFoldDB" id="I2CQQ8"/>
<sequence>MIFCGLFTELGAHFLLESARLVTSMYPSVNSDALSFADIASHATPRLAFLPTVLVIVTCLGSAVSALVVAGDILPATLQDLALLFHHTSWVEDSDGKVDSYLLNRPTWVTLPLVCVLPLCFLHSITSLQYVGIVTCVTVVYFIVLVFVLFLFPSAGACLLYPTSSSRTCAENVVAYPASVSSLVHSFLLACPIFFVSFSIIYQVLPVHNALRYPSLTTTRRATAGALVFSGLTYLLVSVSAYLTFGDRVQGNLFKNYGNTGALAVSRVMMLAVVALLFPLVIFAARASLLSLFPSASLFTPHHFVSATVVLVVVSYLLALSCNDLSVILGTVGALATVPVSLTLPSLYFLRLSSLSPTLSSLPAEEEGKTRRWRVVARIGVGLGLVMTVLFMYGTYAT</sequence>
<gene>
    <name evidence="7" type="ORF">NGATSA_2005000</name>
</gene>
<reference evidence="7" key="2">
    <citation type="journal article" date="2012" name="Nat. Commun.">
        <title>Draft genome sequence and genetic transformation of the oleaginous alga Nannochloropis gaditana.</title>
        <authorList>
            <person name="Radakovits R."/>
            <person name="Jinkerson R.E."/>
            <person name="Fuerstenberg S.I."/>
            <person name="Tae H."/>
            <person name="Settlage R.E."/>
            <person name="Boore J.L."/>
            <person name="Posewitz M.C."/>
        </authorList>
    </citation>
    <scope>NUCLEOTIDE SEQUENCE</scope>
    <source>
        <strain evidence="7">CCMP526</strain>
    </source>
</reference>
<evidence type="ECO:0000256" key="5">
    <source>
        <dbReference type="SAM" id="Phobius"/>
    </source>
</evidence>
<feature type="transmembrane region" description="Helical" evidence="5">
    <location>
        <begin position="375"/>
        <end position="396"/>
    </location>
</feature>
<dbReference type="EMBL" id="JU980178">
    <property type="protein sequence ID" value="AFJ69241.1"/>
    <property type="molecule type" value="mRNA"/>
</dbReference>
<feature type="transmembrane region" description="Helical" evidence="5">
    <location>
        <begin position="325"/>
        <end position="350"/>
    </location>
</feature>
<feature type="transmembrane region" description="Helical" evidence="5">
    <location>
        <begin position="265"/>
        <end position="285"/>
    </location>
</feature>
<dbReference type="PANTHER" id="PTHR22950">
    <property type="entry name" value="AMINO ACID TRANSPORTER"/>
    <property type="match status" value="1"/>
</dbReference>
<dbReference type="InterPro" id="IPR013057">
    <property type="entry name" value="AA_transpt_TM"/>
</dbReference>
<feature type="transmembrane region" description="Helical" evidence="5">
    <location>
        <begin position="130"/>
        <end position="152"/>
    </location>
</feature>
<evidence type="ECO:0000256" key="1">
    <source>
        <dbReference type="ARBA" id="ARBA00004141"/>
    </source>
</evidence>
<feature type="transmembrane region" description="Helical" evidence="5">
    <location>
        <begin position="297"/>
        <end position="319"/>
    </location>
</feature>
<evidence type="ECO:0000256" key="4">
    <source>
        <dbReference type="ARBA" id="ARBA00023136"/>
    </source>
</evidence>
<accession>I2CQQ8</accession>
<feature type="transmembrane region" description="Helical" evidence="5">
    <location>
        <begin position="106"/>
        <end position="123"/>
    </location>
</feature>
<organism evidence="7">
    <name type="scientific">Nannochloropsis gaditana (strain CCMP526)</name>
    <name type="common">Green microalga</name>
    <name type="synonym">Microchloropsis gaditana</name>
    <dbReference type="NCBI Taxonomy" id="1093141"/>
    <lineage>
        <taxon>Eukaryota</taxon>
        <taxon>Sar</taxon>
        <taxon>Stramenopiles</taxon>
        <taxon>Ochrophyta</taxon>
        <taxon>Eustigmatophyceae</taxon>
        <taxon>Eustigmatales</taxon>
        <taxon>Monodopsidaceae</taxon>
        <taxon>Nannochloropsis</taxon>
    </lineage>
</organism>
<proteinExistence type="evidence at transcript level"/>
<keyword evidence="4 5" id="KW-0472">Membrane</keyword>
<evidence type="ECO:0000256" key="2">
    <source>
        <dbReference type="ARBA" id="ARBA00022692"/>
    </source>
</evidence>
<dbReference type="GO" id="GO:0015179">
    <property type="term" value="F:L-amino acid transmembrane transporter activity"/>
    <property type="evidence" value="ECO:0007669"/>
    <property type="project" value="TreeGrafter"/>
</dbReference>
<evidence type="ECO:0000259" key="6">
    <source>
        <dbReference type="Pfam" id="PF01490"/>
    </source>
</evidence>
<keyword evidence="2 5" id="KW-0812">Transmembrane</keyword>
<keyword evidence="3 5" id="KW-1133">Transmembrane helix</keyword>
<feature type="transmembrane region" description="Helical" evidence="5">
    <location>
        <begin position="183"/>
        <end position="205"/>
    </location>
</feature>
<evidence type="ECO:0000256" key="3">
    <source>
        <dbReference type="ARBA" id="ARBA00022989"/>
    </source>
</evidence>
<feature type="transmembrane region" description="Helical" evidence="5">
    <location>
        <begin position="47"/>
        <end position="70"/>
    </location>
</feature>
<dbReference type="GO" id="GO:0016020">
    <property type="term" value="C:membrane"/>
    <property type="evidence" value="ECO:0007669"/>
    <property type="project" value="UniProtKB-SubCell"/>
</dbReference>
<feature type="transmembrane region" description="Helical" evidence="5">
    <location>
        <begin position="226"/>
        <end position="245"/>
    </location>
</feature>
<evidence type="ECO:0000313" key="7">
    <source>
        <dbReference type="EMBL" id="AFJ69241.1"/>
    </source>
</evidence>
<comment type="subcellular location">
    <subcellularLocation>
        <location evidence="1">Membrane</location>
        <topology evidence="1">Multi-pass membrane protein</topology>
    </subcellularLocation>
</comment>
<protein>
    <submittedName>
        <fullName evidence="7">Vacuolar amino acid transporter 6</fullName>
    </submittedName>
</protein>